<sequence length="63" mass="7400">MTAEELRTHILDTLAKRENVCRNAAVDPQRSKRLQQWEHGRADAYKDFREYLAKLDLRVSNDG</sequence>
<organism evidence="1 2">
    <name type="scientific">Mesorhizobium muleiense</name>
    <dbReference type="NCBI Taxonomy" id="1004279"/>
    <lineage>
        <taxon>Bacteria</taxon>
        <taxon>Pseudomonadati</taxon>
        <taxon>Pseudomonadota</taxon>
        <taxon>Alphaproteobacteria</taxon>
        <taxon>Hyphomicrobiales</taxon>
        <taxon>Phyllobacteriaceae</taxon>
        <taxon>Mesorhizobium</taxon>
    </lineage>
</organism>
<proteinExistence type="predicted"/>
<reference evidence="2" key="1">
    <citation type="submission" date="2016-10" db="EMBL/GenBank/DDBJ databases">
        <authorList>
            <person name="Varghese N."/>
            <person name="Submissions S."/>
        </authorList>
    </citation>
    <scope>NUCLEOTIDE SEQUENCE [LARGE SCALE GENOMIC DNA]</scope>
    <source>
        <strain evidence="2">CGMCC 1.11022</strain>
    </source>
</reference>
<accession>A0A1G9H6P9</accession>
<keyword evidence="2" id="KW-1185">Reference proteome</keyword>
<evidence type="ECO:0000313" key="2">
    <source>
        <dbReference type="Proteomes" id="UP000198894"/>
    </source>
</evidence>
<dbReference type="EMBL" id="FNEE01000026">
    <property type="protein sequence ID" value="SDL08539.1"/>
    <property type="molecule type" value="Genomic_DNA"/>
</dbReference>
<dbReference type="RefSeq" id="WP_091599801.1">
    <property type="nucleotide sequence ID" value="NZ_FNEE01000026.1"/>
</dbReference>
<gene>
    <name evidence="1" type="ORF">SAMN05428953_12684</name>
</gene>
<name>A0A1G9H6P9_9HYPH</name>
<dbReference type="AlphaFoldDB" id="A0A1G9H6P9"/>
<dbReference type="Proteomes" id="UP000198894">
    <property type="component" value="Unassembled WGS sequence"/>
</dbReference>
<evidence type="ECO:0000313" key="1">
    <source>
        <dbReference type="EMBL" id="SDL08539.1"/>
    </source>
</evidence>
<protein>
    <submittedName>
        <fullName evidence="1">Uncharacterized protein</fullName>
    </submittedName>
</protein>